<evidence type="ECO:0000313" key="6">
    <source>
        <dbReference type="Proteomes" id="UP001432166"/>
    </source>
</evidence>
<dbReference type="InterPro" id="IPR013149">
    <property type="entry name" value="ADH-like_C"/>
</dbReference>
<dbReference type="Gene3D" id="3.90.180.10">
    <property type="entry name" value="Medium-chain alcohol dehydrogenases, catalytic domain"/>
    <property type="match status" value="1"/>
</dbReference>
<accession>A0ABZ1J9N9</accession>
<gene>
    <name evidence="5" type="ORF">OG288_01620</name>
</gene>
<dbReference type="InterPro" id="IPR036291">
    <property type="entry name" value="NAD(P)-bd_dom_sf"/>
</dbReference>
<dbReference type="InterPro" id="IPR020843">
    <property type="entry name" value="ER"/>
</dbReference>
<dbReference type="Proteomes" id="UP001432166">
    <property type="component" value="Chromosome"/>
</dbReference>
<dbReference type="PANTHER" id="PTHR48106:SF2">
    <property type="entry name" value="ZN2+-BINDING DEHYDROGENASE"/>
    <property type="match status" value="1"/>
</dbReference>
<evidence type="ECO:0000256" key="2">
    <source>
        <dbReference type="ARBA" id="ARBA00023002"/>
    </source>
</evidence>
<dbReference type="Pfam" id="PF00107">
    <property type="entry name" value="ADH_zinc_N"/>
    <property type="match status" value="1"/>
</dbReference>
<dbReference type="EMBL" id="CP108133">
    <property type="protein sequence ID" value="WTP47123.1"/>
    <property type="molecule type" value="Genomic_DNA"/>
</dbReference>
<name>A0ABZ1J9N9_9ACTN</name>
<evidence type="ECO:0000256" key="1">
    <source>
        <dbReference type="ARBA" id="ARBA00022857"/>
    </source>
</evidence>
<dbReference type="Pfam" id="PF08240">
    <property type="entry name" value="ADH_N"/>
    <property type="match status" value="1"/>
</dbReference>
<feature type="compositionally biased region" description="Basic and acidic residues" evidence="3">
    <location>
        <begin position="144"/>
        <end position="155"/>
    </location>
</feature>
<evidence type="ECO:0000259" key="4">
    <source>
        <dbReference type="SMART" id="SM00829"/>
    </source>
</evidence>
<dbReference type="RefSeq" id="WP_328936445.1">
    <property type="nucleotide sequence ID" value="NZ_CP108133.1"/>
</dbReference>
<dbReference type="SUPFAM" id="SSF50129">
    <property type="entry name" value="GroES-like"/>
    <property type="match status" value="1"/>
</dbReference>
<dbReference type="SUPFAM" id="SSF51735">
    <property type="entry name" value="NAD(P)-binding Rossmann-fold domains"/>
    <property type="match status" value="1"/>
</dbReference>
<keyword evidence="2" id="KW-0560">Oxidoreductase</keyword>
<keyword evidence="1" id="KW-0521">NADP</keyword>
<dbReference type="SMART" id="SM00829">
    <property type="entry name" value="PKS_ER"/>
    <property type="match status" value="1"/>
</dbReference>
<evidence type="ECO:0000256" key="3">
    <source>
        <dbReference type="SAM" id="MobiDB-lite"/>
    </source>
</evidence>
<evidence type="ECO:0000313" key="5">
    <source>
        <dbReference type="EMBL" id="WTP47123.1"/>
    </source>
</evidence>
<sequence>MRAITHDQQGEASHALRLSEQPTPSAPAAGQVHVRVLSRPVHPGDLAGVQGFPGVPRQRFATPRIPGLEGMGVVESVGEGVRELYAGQRVAFFPVPGAWSELVTAPADLVVPVPEGVSDETAALMLVNPITLLILLRAVEDAQHGRRGEHSEHGRRGQHGQAGPVVQTAAGSSVGKLVSAAALKHDIPLVNLVRSAAGAETLRQRFPGLPTISTADADWRAQVRDATGGRGAEVVLDAVGGSLTGELAGLLDDGGTLITYGQLGSGSTSLESVALIPRGLTVRGVSIGRWMTRTPDERAEDVAFAAGLAATAPELFEVAASYDLADFAQAVDHVRRPGKSGTVLLTSPAS</sequence>
<dbReference type="InterPro" id="IPR013154">
    <property type="entry name" value="ADH-like_N"/>
</dbReference>
<protein>
    <submittedName>
        <fullName evidence="5">Zinc-binding dehydrogenase</fullName>
    </submittedName>
</protein>
<feature type="region of interest" description="Disordered" evidence="3">
    <location>
        <begin position="1"/>
        <end position="28"/>
    </location>
</feature>
<reference evidence="5" key="1">
    <citation type="submission" date="2022-10" db="EMBL/GenBank/DDBJ databases">
        <title>The complete genomes of actinobacterial strains from the NBC collection.</title>
        <authorList>
            <person name="Joergensen T.S."/>
            <person name="Alvarez Arevalo M."/>
            <person name="Sterndorff E.B."/>
            <person name="Faurdal D."/>
            <person name="Vuksanovic O."/>
            <person name="Mourched A.-S."/>
            <person name="Charusanti P."/>
            <person name="Shaw S."/>
            <person name="Blin K."/>
            <person name="Weber T."/>
        </authorList>
    </citation>
    <scope>NUCLEOTIDE SEQUENCE</scope>
    <source>
        <strain evidence="5">NBC_00189</strain>
    </source>
</reference>
<organism evidence="5 6">
    <name type="scientific">Streptomyces tauricus</name>
    <dbReference type="NCBI Taxonomy" id="68274"/>
    <lineage>
        <taxon>Bacteria</taxon>
        <taxon>Bacillati</taxon>
        <taxon>Actinomycetota</taxon>
        <taxon>Actinomycetes</taxon>
        <taxon>Kitasatosporales</taxon>
        <taxon>Streptomycetaceae</taxon>
        <taxon>Streptomyces</taxon>
        <taxon>Streptomyces aurantiacus group</taxon>
    </lineage>
</organism>
<dbReference type="PANTHER" id="PTHR48106">
    <property type="entry name" value="QUINONE OXIDOREDUCTASE PIG3-RELATED"/>
    <property type="match status" value="1"/>
</dbReference>
<dbReference type="InterPro" id="IPR011032">
    <property type="entry name" value="GroES-like_sf"/>
</dbReference>
<proteinExistence type="predicted"/>
<keyword evidence="6" id="KW-1185">Reference proteome</keyword>
<feature type="region of interest" description="Disordered" evidence="3">
    <location>
        <begin position="144"/>
        <end position="163"/>
    </location>
</feature>
<feature type="domain" description="Enoyl reductase (ER)" evidence="4">
    <location>
        <begin position="12"/>
        <end position="345"/>
    </location>
</feature>
<dbReference type="Gene3D" id="3.40.50.720">
    <property type="entry name" value="NAD(P)-binding Rossmann-like Domain"/>
    <property type="match status" value="1"/>
</dbReference>